<evidence type="ECO:0000313" key="2">
    <source>
        <dbReference type="EMBL" id="NJP35841.1"/>
    </source>
</evidence>
<reference evidence="2 3" key="1">
    <citation type="submission" date="2020-03" db="EMBL/GenBank/DDBJ databases">
        <title>WGS of actinomycetes isolated from Thailand.</title>
        <authorList>
            <person name="Thawai C."/>
        </authorList>
    </citation>
    <scope>NUCLEOTIDE SEQUENCE [LARGE SCALE GENOMIC DNA]</scope>
    <source>
        <strain evidence="2 3">HSS6-12</strain>
    </source>
</reference>
<keyword evidence="3" id="KW-1185">Reference proteome</keyword>
<name>A0ABX0ZIK9_9ACTN</name>
<evidence type="ECO:0000313" key="3">
    <source>
        <dbReference type="Proteomes" id="UP000783871"/>
    </source>
</evidence>
<dbReference type="EMBL" id="JAATEO010000062">
    <property type="protein sequence ID" value="NJP35841.1"/>
    <property type="molecule type" value="Genomic_DNA"/>
</dbReference>
<feature type="region of interest" description="Disordered" evidence="1">
    <location>
        <begin position="34"/>
        <end position="65"/>
    </location>
</feature>
<protein>
    <recommendedName>
        <fullName evidence="4">RNA polymerase sigma-70 region 4 domain-containing protein</fullName>
    </recommendedName>
</protein>
<evidence type="ECO:0008006" key="4">
    <source>
        <dbReference type="Google" id="ProtNLM"/>
    </source>
</evidence>
<accession>A0ABX0ZIK9</accession>
<comment type="caution">
    <text evidence="2">The sequence shown here is derived from an EMBL/GenBank/DDBJ whole genome shotgun (WGS) entry which is preliminary data.</text>
</comment>
<proteinExistence type="predicted"/>
<gene>
    <name evidence="2" type="ORF">HCJ94_28760</name>
</gene>
<organism evidence="2 3">
    <name type="scientific">Micromonospora thermarum</name>
    <dbReference type="NCBI Taxonomy" id="2720024"/>
    <lineage>
        <taxon>Bacteria</taxon>
        <taxon>Bacillati</taxon>
        <taxon>Actinomycetota</taxon>
        <taxon>Actinomycetes</taxon>
        <taxon>Micromonosporales</taxon>
        <taxon>Micromonosporaceae</taxon>
        <taxon>Micromonospora</taxon>
    </lineage>
</organism>
<evidence type="ECO:0000256" key="1">
    <source>
        <dbReference type="SAM" id="MobiDB-lite"/>
    </source>
</evidence>
<sequence length="65" mass="7034">MIRTHFGLGEPAWTLHQIGGALGVTAERARRMRPAGWAGSAPGSHRAPSTHRVPARLSPPDREDQ</sequence>
<dbReference type="Proteomes" id="UP000783871">
    <property type="component" value="Unassembled WGS sequence"/>
</dbReference>